<gene>
    <name evidence="1" type="ORF">DERYTH_LOCUS13215</name>
</gene>
<accession>A0A9N9N6G7</accession>
<dbReference type="InterPro" id="IPR027850">
    <property type="entry name" value="DUF4504"/>
</dbReference>
<sequence length="154" mass="17369">MQFSDTHTFICNHKLVLTKLENDLMNEFKSCVFIDVAWSCKGSCREPEMIDTPPPFKKVLETLVKPSFLEKSAVLFVPKTPACIVTFTGWILEYPVVYVLDSAPDNAGDMFDVQTTKNCLGSQNLKLYRAFLENAEEVNDRRNKNGGVNNEPLG</sequence>
<keyword evidence="2" id="KW-1185">Reference proteome</keyword>
<dbReference type="AlphaFoldDB" id="A0A9N9N6G7"/>
<dbReference type="OrthoDB" id="2395010at2759"/>
<protein>
    <submittedName>
        <fullName evidence="1">1170_t:CDS:1</fullName>
    </submittedName>
</protein>
<evidence type="ECO:0000313" key="1">
    <source>
        <dbReference type="EMBL" id="CAG8704843.1"/>
    </source>
</evidence>
<name>A0A9N9N6G7_9GLOM</name>
<dbReference type="EMBL" id="CAJVPY010009105">
    <property type="protein sequence ID" value="CAG8704843.1"/>
    <property type="molecule type" value="Genomic_DNA"/>
</dbReference>
<proteinExistence type="predicted"/>
<evidence type="ECO:0000313" key="2">
    <source>
        <dbReference type="Proteomes" id="UP000789405"/>
    </source>
</evidence>
<organism evidence="1 2">
    <name type="scientific">Dentiscutata erythropus</name>
    <dbReference type="NCBI Taxonomy" id="1348616"/>
    <lineage>
        <taxon>Eukaryota</taxon>
        <taxon>Fungi</taxon>
        <taxon>Fungi incertae sedis</taxon>
        <taxon>Mucoromycota</taxon>
        <taxon>Glomeromycotina</taxon>
        <taxon>Glomeromycetes</taxon>
        <taxon>Diversisporales</taxon>
        <taxon>Gigasporaceae</taxon>
        <taxon>Dentiscutata</taxon>
    </lineage>
</organism>
<dbReference type="Proteomes" id="UP000789405">
    <property type="component" value="Unassembled WGS sequence"/>
</dbReference>
<dbReference type="Pfam" id="PF14953">
    <property type="entry name" value="DUF4504"/>
    <property type="match status" value="1"/>
</dbReference>
<comment type="caution">
    <text evidence="1">The sequence shown here is derived from an EMBL/GenBank/DDBJ whole genome shotgun (WGS) entry which is preliminary data.</text>
</comment>
<feature type="non-terminal residue" evidence="1">
    <location>
        <position position="1"/>
    </location>
</feature>
<reference evidence="1" key="1">
    <citation type="submission" date="2021-06" db="EMBL/GenBank/DDBJ databases">
        <authorList>
            <person name="Kallberg Y."/>
            <person name="Tangrot J."/>
            <person name="Rosling A."/>
        </authorList>
    </citation>
    <scope>NUCLEOTIDE SEQUENCE</scope>
    <source>
        <strain evidence="1">MA453B</strain>
    </source>
</reference>